<proteinExistence type="predicted"/>
<protein>
    <recommendedName>
        <fullName evidence="4">Alpha/beta hydrolase</fullName>
    </recommendedName>
</protein>
<dbReference type="Proteomes" id="UP001595724">
    <property type="component" value="Unassembled WGS sequence"/>
</dbReference>
<comment type="caution">
    <text evidence="2">The sequence shown here is derived from an EMBL/GenBank/DDBJ whole genome shotgun (WGS) entry which is preliminary data.</text>
</comment>
<sequence length="223" mass="23411">MRSLPCFNRRSLLALVVAAAMAAAATPAALAAAAQGGDGPRYLVYVPSRSAAVDHAANVRAFEDNGFTVVTLAYAGEDALGYARRVRDEVHGLIATGVDPDAITVVGAGTGSPVAALVSATSADRRIRYALLGNCDERLADAPGFHMSGRVLGIRDAGDRASQSCRRLWQDSPKLVERRDVVLHTGHGATLFDAPRAQWIVPLAEWSRGGHVAVGEMKVAAMP</sequence>
<name>A0ABV7UR24_9GAMM</name>
<evidence type="ECO:0000313" key="2">
    <source>
        <dbReference type="EMBL" id="MFC3659402.1"/>
    </source>
</evidence>
<dbReference type="RefSeq" id="WP_386706720.1">
    <property type="nucleotide sequence ID" value="NZ_JBHRYF010000001.1"/>
</dbReference>
<accession>A0ABV7UR24</accession>
<evidence type="ECO:0008006" key="4">
    <source>
        <dbReference type="Google" id="ProtNLM"/>
    </source>
</evidence>
<dbReference type="EMBL" id="JBHRYF010000001">
    <property type="protein sequence ID" value="MFC3659402.1"/>
    <property type="molecule type" value="Genomic_DNA"/>
</dbReference>
<evidence type="ECO:0000313" key="3">
    <source>
        <dbReference type="Proteomes" id="UP001595724"/>
    </source>
</evidence>
<gene>
    <name evidence="2" type="ORF">ACFOM9_04815</name>
</gene>
<dbReference type="InterPro" id="IPR006311">
    <property type="entry name" value="TAT_signal"/>
</dbReference>
<dbReference type="PROSITE" id="PS51318">
    <property type="entry name" value="TAT"/>
    <property type="match status" value="1"/>
</dbReference>
<organism evidence="2 3">
    <name type="scientific">Luteimonas notoginsengisoli</name>
    <dbReference type="NCBI Taxonomy" id="1578200"/>
    <lineage>
        <taxon>Bacteria</taxon>
        <taxon>Pseudomonadati</taxon>
        <taxon>Pseudomonadota</taxon>
        <taxon>Gammaproteobacteria</taxon>
        <taxon>Lysobacterales</taxon>
        <taxon>Lysobacteraceae</taxon>
        <taxon>Luteimonas</taxon>
    </lineage>
</organism>
<keyword evidence="3" id="KW-1185">Reference proteome</keyword>
<keyword evidence="1" id="KW-0732">Signal</keyword>
<reference evidence="3" key="1">
    <citation type="journal article" date="2019" name="Int. J. Syst. Evol. Microbiol.">
        <title>The Global Catalogue of Microorganisms (GCM) 10K type strain sequencing project: providing services to taxonomists for standard genome sequencing and annotation.</title>
        <authorList>
            <consortium name="The Broad Institute Genomics Platform"/>
            <consortium name="The Broad Institute Genome Sequencing Center for Infectious Disease"/>
            <person name="Wu L."/>
            <person name="Ma J."/>
        </authorList>
    </citation>
    <scope>NUCLEOTIDE SEQUENCE [LARGE SCALE GENOMIC DNA]</scope>
    <source>
        <strain evidence="3">KCTC 42211</strain>
    </source>
</reference>
<evidence type="ECO:0000256" key="1">
    <source>
        <dbReference type="SAM" id="SignalP"/>
    </source>
</evidence>
<feature type="signal peptide" evidence="1">
    <location>
        <begin position="1"/>
        <end position="31"/>
    </location>
</feature>
<feature type="chain" id="PRO_5046556025" description="Alpha/beta hydrolase" evidence="1">
    <location>
        <begin position="32"/>
        <end position="223"/>
    </location>
</feature>